<dbReference type="Gene3D" id="1.25.40.10">
    <property type="entry name" value="Tetratricopeptide repeat domain"/>
    <property type="match status" value="1"/>
</dbReference>
<dbReference type="Proteomes" id="UP000254571">
    <property type="component" value="Unassembled WGS sequence"/>
</dbReference>
<dbReference type="InterPro" id="IPR026039">
    <property type="entry name" value="YfgM"/>
</dbReference>
<keyword evidence="3 9" id="KW-0812">Transmembrane</keyword>
<evidence type="ECO:0000256" key="2">
    <source>
        <dbReference type="ARBA" id="ARBA00022475"/>
    </source>
</evidence>
<feature type="transmembrane region" description="Helical" evidence="9">
    <location>
        <begin position="46"/>
        <end position="64"/>
    </location>
</feature>
<accession>A0A7H4NYZ7</accession>
<dbReference type="PIRSF" id="PIRSF006170">
    <property type="entry name" value="YfgM"/>
    <property type="match status" value="1"/>
</dbReference>
<sequence>MPRICAHFWVNLPGIISQEKDCVELYNNENDQVDALKRFFAENGKALAVGVILGVGALVGWRYWTSHQLDTARGSSLAYENAISALKSDKPEALNAAQKFAADSKNTYGAFASLELAQQFVDKNDLQNAEKQLQQGLAAASDDNLKSVINMRLARVQLQLKQPDAALKTLDAVKGEGWTAIVADLRGEILLSKGDKQGAKAAWEAGAKSDASPALSEMMRMKINNLSI</sequence>
<dbReference type="EMBL" id="UGMX01000002">
    <property type="protein sequence ID" value="STW05412.1"/>
    <property type="molecule type" value="Genomic_DNA"/>
</dbReference>
<keyword evidence="2" id="KW-1003">Cell membrane</keyword>
<comment type="similarity">
    <text evidence="7">Belongs to the YfgM family.</text>
</comment>
<evidence type="ECO:0000313" key="11">
    <source>
        <dbReference type="EMBL" id="STW05412.1"/>
    </source>
</evidence>
<feature type="domain" description="Ancillary SecYEG translocon subunit/Cell division coordinator CpoB TPR" evidence="10">
    <location>
        <begin position="37"/>
        <end position="227"/>
    </location>
</feature>
<dbReference type="GO" id="GO:0005886">
    <property type="term" value="C:plasma membrane"/>
    <property type="evidence" value="ECO:0007669"/>
    <property type="project" value="UniProtKB-SubCell"/>
</dbReference>
<evidence type="ECO:0000313" key="12">
    <source>
        <dbReference type="Proteomes" id="UP000254571"/>
    </source>
</evidence>
<evidence type="ECO:0000256" key="3">
    <source>
        <dbReference type="ARBA" id="ARBA00022692"/>
    </source>
</evidence>
<gene>
    <name evidence="11" type="ORF">NCTC9149_01799</name>
</gene>
<dbReference type="PANTHER" id="PTHR38035:SF1">
    <property type="entry name" value="ANCILLARY SECYEG TRANSLOCON SUBUNIT"/>
    <property type="match status" value="1"/>
</dbReference>
<comment type="subcellular location">
    <subcellularLocation>
        <location evidence="1">Cell membrane</location>
        <topology evidence="1">Single-pass type II membrane protein</topology>
    </subcellularLocation>
</comment>
<reference evidence="11 12" key="1">
    <citation type="submission" date="2018-06" db="EMBL/GenBank/DDBJ databases">
        <authorList>
            <consortium name="Pathogen Informatics"/>
            <person name="Doyle S."/>
        </authorList>
    </citation>
    <scope>NUCLEOTIDE SEQUENCE [LARGE SCALE GENOMIC DNA]</scope>
    <source>
        <strain evidence="11 12">NCTC9149</strain>
    </source>
</reference>
<evidence type="ECO:0000256" key="7">
    <source>
        <dbReference type="ARBA" id="ARBA00024197"/>
    </source>
</evidence>
<protein>
    <recommendedName>
        <fullName evidence="8">Ancillary SecYEG translocon subunit</fullName>
    </recommendedName>
</protein>
<dbReference type="Pfam" id="PF09976">
    <property type="entry name" value="TPR_21"/>
    <property type="match status" value="1"/>
</dbReference>
<evidence type="ECO:0000259" key="10">
    <source>
        <dbReference type="Pfam" id="PF09976"/>
    </source>
</evidence>
<evidence type="ECO:0000256" key="8">
    <source>
        <dbReference type="ARBA" id="ARBA00024235"/>
    </source>
</evidence>
<organism evidence="11 12">
    <name type="scientific">Klebsiella grimontii</name>
    <dbReference type="NCBI Taxonomy" id="2058152"/>
    <lineage>
        <taxon>Bacteria</taxon>
        <taxon>Pseudomonadati</taxon>
        <taxon>Pseudomonadota</taxon>
        <taxon>Gammaproteobacteria</taxon>
        <taxon>Enterobacterales</taxon>
        <taxon>Enterobacteriaceae</taxon>
        <taxon>Klebsiella/Raoultella group</taxon>
        <taxon>Klebsiella</taxon>
    </lineage>
</organism>
<dbReference type="SUPFAM" id="SSF48452">
    <property type="entry name" value="TPR-like"/>
    <property type="match status" value="1"/>
</dbReference>
<keyword evidence="5 9" id="KW-0472">Membrane</keyword>
<keyword evidence="4 9" id="KW-1133">Transmembrane helix</keyword>
<dbReference type="GO" id="GO:0044877">
    <property type="term" value="F:protein-containing complex binding"/>
    <property type="evidence" value="ECO:0007669"/>
    <property type="project" value="InterPro"/>
</dbReference>
<dbReference type="PANTHER" id="PTHR38035">
    <property type="entry name" value="UPF0070 PROTEIN YFGM"/>
    <property type="match status" value="1"/>
</dbReference>
<comment type="caution">
    <text evidence="11">The sequence shown here is derived from an EMBL/GenBank/DDBJ whole genome shotgun (WGS) entry which is preliminary data.</text>
</comment>
<keyword evidence="6" id="KW-0143">Chaperone</keyword>
<dbReference type="InterPro" id="IPR018704">
    <property type="entry name" value="SecYEG/CpoB_TPR"/>
</dbReference>
<dbReference type="AlphaFoldDB" id="A0A7H4NYZ7"/>
<evidence type="ECO:0000256" key="5">
    <source>
        <dbReference type="ARBA" id="ARBA00023136"/>
    </source>
</evidence>
<proteinExistence type="inferred from homology"/>
<evidence type="ECO:0000256" key="1">
    <source>
        <dbReference type="ARBA" id="ARBA00004401"/>
    </source>
</evidence>
<evidence type="ECO:0000256" key="9">
    <source>
        <dbReference type="SAM" id="Phobius"/>
    </source>
</evidence>
<name>A0A7H4NYZ7_9ENTR</name>
<evidence type="ECO:0000256" key="4">
    <source>
        <dbReference type="ARBA" id="ARBA00022989"/>
    </source>
</evidence>
<evidence type="ECO:0000256" key="6">
    <source>
        <dbReference type="ARBA" id="ARBA00023186"/>
    </source>
</evidence>
<dbReference type="InterPro" id="IPR011990">
    <property type="entry name" value="TPR-like_helical_dom_sf"/>
</dbReference>